<dbReference type="Pfam" id="PF13640">
    <property type="entry name" value="2OG-FeII_Oxy_3"/>
    <property type="match status" value="1"/>
</dbReference>
<keyword evidence="2" id="KW-0479">Metal-binding</keyword>
<dbReference type="SMART" id="SM00702">
    <property type="entry name" value="P4Hc"/>
    <property type="match status" value="1"/>
</dbReference>
<evidence type="ECO:0000256" key="6">
    <source>
        <dbReference type="ARBA" id="ARBA00023004"/>
    </source>
</evidence>
<dbReference type="InterPro" id="IPR045054">
    <property type="entry name" value="P4HA-like"/>
</dbReference>
<keyword evidence="5" id="KW-0560">Oxidoreductase</keyword>
<dbReference type="InterPro" id="IPR005123">
    <property type="entry name" value="Oxoglu/Fe-dep_dioxygenase_dom"/>
</dbReference>
<evidence type="ECO:0000256" key="4">
    <source>
        <dbReference type="ARBA" id="ARBA00022964"/>
    </source>
</evidence>
<accession>A0A0H2X4F9</accession>
<evidence type="ECO:0000256" key="2">
    <source>
        <dbReference type="ARBA" id="ARBA00022723"/>
    </source>
</evidence>
<reference evidence="8 9" key="1">
    <citation type="journal article" date="2005" name="Genome Res.">
        <title>Comparative and functional genomic analyses of the pathogenicity of phytopathogen Xanthomonas campestris pv. campestris.</title>
        <authorList>
            <person name="Qian W."/>
            <person name="Jia Y."/>
            <person name="Ren S.X."/>
            <person name="He Y.Q."/>
            <person name="Feng J.X."/>
            <person name="Lu L.F."/>
            <person name="Sun Q."/>
            <person name="Ying G."/>
            <person name="Tang D.J."/>
            <person name="Tang H."/>
            <person name="Wu W."/>
            <person name="Hao P."/>
            <person name="Wang L."/>
            <person name="Jiang B.L."/>
            <person name="Zeng S."/>
            <person name="Gu W.Y."/>
            <person name="Lu G."/>
            <person name="Rong L."/>
            <person name="Tian Y."/>
            <person name="Yao Z."/>
            <person name="Fu G."/>
            <person name="Chen B."/>
            <person name="Fang R."/>
            <person name="Qiang B."/>
            <person name="Chen Z."/>
            <person name="Zhao G.P."/>
            <person name="Tang J.L."/>
            <person name="He C."/>
        </authorList>
    </citation>
    <scope>NUCLEOTIDE SEQUENCE [LARGE SCALE GENOMIC DNA]</scope>
    <source>
        <strain evidence="8 9">8004</strain>
    </source>
</reference>
<gene>
    <name evidence="8" type="ordered locus">XC_0735</name>
</gene>
<dbReference type="EMBL" id="CP000050">
    <property type="protein sequence ID" value="AAY47813.1"/>
    <property type="molecule type" value="Genomic_DNA"/>
</dbReference>
<dbReference type="PROSITE" id="PS51471">
    <property type="entry name" value="FE2OG_OXY"/>
    <property type="match status" value="1"/>
</dbReference>
<evidence type="ECO:0000256" key="3">
    <source>
        <dbReference type="ARBA" id="ARBA00022896"/>
    </source>
</evidence>
<evidence type="ECO:0000256" key="5">
    <source>
        <dbReference type="ARBA" id="ARBA00023002"/>
    </source>
</evidence>
<feature type="domain" description="Fe2OG dioxygenase" evidence="7">
    <location>
        <begin position="194"/>
        <end position="301"/>
    </location>
</feature>
<name>A0A0H2X4F9_XANC8</name>
<evidence type="ECO:0000313" key="8">
    <source>
        <dbReference type="EMBL" id="AAY47813.1"/>
    </source>
</evidence>
<dbReference type="AlphaFoldDB" id="A0A0H2X4F9"/>
<evidence type="ECO:0000259" key="7">
    <source>
        <dbReference type="PROSITE" id="PS51471"/>
    </source>
</evidence>
<dbReference type="PANTHER" id="PTHR10869">
    <property type="entry name" value="PROLYL 4-HYDROXYLASE ALPHA SUBUNIT"/>
    <property type="match status" value="1"/>
</dbReference>
<dbReference type="HOGENOM" id="CLU_058132_3_0_6"/>
<sequence>MSYATHADTQLPHVGMHCSGMTNTSIPADLGDWIIAQAIAGHPPEHTLQPLLEAGWSEQDAIDAVEALVRAHVQAHAQAHGLPVPVPVRVPAPLQADASSLLDLGDRQVQVLVSLMLPRVVVLGGLLADDECDALIALARPQLARSRTVDNRDGSEIVHAARTSHSMALQPGQDALCQRIEARIAQLLEWPVEHGEGLQVLRYATGAQYAPHYDYFEPDAPGTPVLLQHGGQRVASLVMYLNTPERGGATRFPDVHLDVAAVKGNAVFFSYDRPHPMTRTLHAGAPVLAGEKWVATKWLRERPLHAPT</sequence>
<proteinExistence type="predicted"/>
<dbReference type="InterPro" id="IPR044862">
    <property type="entry name" value="Pro_4_hyd_alph_FE2OG_OXY"/>
</dbReference>
<dbReference type="GO" id="GO:0004656">
    <property type="term" value="F:procollagen-proline 4-dioxygenase activity"/>
    <property type="evidence" value="ECO:0007669"/>
    <property type="project" value="TreeGrafter"/>
</dbReference>
<dbReference type="GO" id="GO:0031418">
    <property type="term" value="F:L-ascorbic acid binding"/>
    <property type="evidence" value="ECO:0007669"/>
    <property type="project" value="UniProtKB-KW"/>
</dbReference>
<keyword evidence="6" id="KW-0408">Iron</keyword>
<evidence type="ECO:0000313" key="9">
    <source>
        <dbReference type="Proteomes" id="UP000000420"/>
    </source>
</evidence>
<dbReference type="Gene3D" id="2.60.120.620">
    <property type="entry name" value="q2cbj1_9rhob like domain"/>
    <property type="match status" value="1"/>
</dbReference>
<protein>
    <recommendedName>
        <fullName evidence="7">Fe2OG dioxygenase domain-containing protein</fullName>
    </recommendedName>
</protein>
<dbReference type="GO" id="GO:0005506">
    <property type="term" value="F:iron ion binding"/>
    <property type="evidence" value="ECO:0007669"/>
    <property type="project" value="InterPro"/>
</dbReference>
<keyword evidence="4" id="KW-0223">Dioxygenase</keyword>
<keyword evidence="3" id="KW-0847">Vitamin C</keyword>
<dbReference type="KEGG" id="xcb:XC_0735"/>
<dbReference type="InterPro" id="IPR006620">
    <property type="entry name" value="Pro_4_hyd_alph"/>
</dbReference>
<dbReference type="Proteomes" id="UP000000420">
    <property type="component" value="Chromosome"/>
</dbReference>
<evidence type="ECO:0000256" key="1">
    <source>
        <dbReference type="ARBA" id="ARBA00001961"/>
    </source>
</evidence>
<organism evidence="8 9">
    <name type="scientific">Xanthomonas campestris pv. campestris (strain 8004)</name>
    <dbReference type="NCBI Taxonomy" id="314565"/>
    <lineage>
        <taxon>Bacteria</taxon>
        <taxon>Pseudomonadati</taxon>
        <taxon>Pseudomonadota</taxon>
        <taxon>Gammaproteobacteria</taxon>
        <taxon>Lysobacterales</taxon>
        <taxon>Lysobacteraceae</taxon>
        <taxon>Xanthomonas</taxon>
    </lineage>
</organism>
<comment type="cofactor">
    <cofactor evidence="1">
        <name>L-ascorbate</name>
        <dbReference type="ChEBI" id="CHEBI:38290"/>
    </cofactor>
</comment>
<dbReference type="PANTHER" id="PTHR10869:SF246">
    <property type="entry name" value="TRANSMEMBRANE PROLYL 4-HYDROXYLASE"/>
    <property type="match status" value="1"/>
</dbReference>